<keyword evidence="5" id="KW-0378">Hydrolase</keyword>
<evidence type="ECO:0000256" key="2">
    <source>
        <dbReference type="ARBA" id="ARBA00022741"/>
    </source>
</evidence>
<keyword evidence="3 11" id="KW-0227">DNA damage</keyword>
<feature type="domain" description="RecA family profile 1" evidence="14">
    <location>
        <begin position="66"/>
        <end position="214"/>
    </location>
</feature>
<protein>
    <recommendedName>
        <fullName evidence="11 12">DNA repair protein RadA</fullName>
    </recommendedName>
</protein>
<keyword evidence="7 11" id="KW-0067">ATP-binding</keyword>
<dbReference type="Pfam" id="PF18073">
    <property type="entry name" value="Zn_ribbon_LapB"/>
    <property type="match status" value="1"/>
</dbReference>
<dbReference type="GO" id="GO:0000725">
    <property type="term" value="P:recombinational repair"/>
    <property type="evidence" value="ECO:0007669"/>
    <property type="project" value="UniProtKB-UniRule"/>
</dbReference>
<dbReference type="Gene3D" id="3.40.50.300">
    <property type="entry name" value="P-loop containing nucleotide triphosphate hydrolases"/>
    <property type="match status" value="1"/>
</dbReference>
<dbReference type="Pfam" id="PF13481">
    <property type="entry name" value="AAA_25"/>
    <property type="match status" value="1"/>
</dbReference>
<keyword evidence="8 11" id="KW-0346">Stress response</keyword>
<comment type="similarity">
    <text evidence="11 13">Belongs to the RecA family. RadA subfamily.</text>
</comment>
<comment type="caution">
    <text evidence="15">The sequence shown here is derived from an EMBL/GenBank/DDBJ whole genome shotgun (WGS) entry which is preliminary data.</text>
</comment>
<evidence type="ECO:0000256" key="12">
    <source>
        <dbReference type="NCBIfam" id="TIGR00416"/>
    </source>
</evidence>
<dbReference type="PRINTS" id="PR01874">
    <property type="entry name" value="DNAREPAIRADA"/>
</dbReference>
<comment type="function">
    <text evidence="11">Plays a role in repairing double-strand DNA breaks, probably involving stabilizing or processing branched DNA or blocked replication forks.</text>
</comment>
<dbReference type="InterPro" id="IPR020588">
    <property type="entry name" value="RecA_ATP-bd"/>
</dbReference>
<dbReference type="GO" id="GO:0140664">
    <property type="term" value="F:ATP-dependent DNA damage sensor activity"/>
    <property type="evidence" value="ECO:0007669"/>
    <property type="project" value="InterPro"/>
</dbReference>
<dbReference type="Pfam" id="PF13541">
    <property type="entry name" value="ChlI"/>
    <property type="match status" value="1"/>
</dbReference>
<dbReference type="PANTHER" id="PTHR32472:SF10">
    <property type="entry name" value="DNA REPAIR PROTEIN RADA-LIKE PROTEIN"/>
    <property type="match status" value="1"/>
</dbReference>
<feature type="binding site" evidence="11">
    <location>
        <begin position="95"/>
        <end position="102"/>
    </location>
    <ligand>
        <name>ATP</name>
        <dbReference type="ChEBI" id="CHEBI:30616"/>
    </ligand>
</feature>
<name>A0A2H0TQN0_9BACT</name>
<dbReference type="InterPro" id="IPR004504">
    <property type="entry name" value="DNA_repair_RadA"/>
</dbReference>
<dbReference type="InterPro" id="IPR014721">
    <property type="entry name" value="Ribsml_uS5_D2-typ_fold_subgr"/>
</dbReference>
<evidence type="ECO:0000256" key="10">
    <source>
        <dbReference type="ARBA" id="ARBA00023204"/>
    </source>
</evidence>
<dbReference type="EMBL" id="PFCB01000021">
    <property type="protein sequence ID" value="PIR74455.1"/>
    <property type="molecule type" value="Genomic_DNA"/>
</dbReference>
<keyword evidence="2 11" id="KW-0547">Nucleotide-binding</keyword>
<dbReference type="PROSITE" id="PS50162">
    <property type="entry name" value="RECA_2"/>
    <property type="match status" value="1"/>
</dbReference>
<reference evidence="16" key="1">
    <citation type="submission" date="2017-09" db="EMBL/GenBank/DDBJ databases">
        <title>Depth-based differentiation of microbial function through sediment-hosted aquifers and enrichment of novel symbionts in the deep terrestrial subsurface.</title>
        <authorList>
            <person name="Probst A.J."/>
            <person name="Ladd B."/>
            <person name="Jarett J.K."/>
            <person name="Geller-Mcgrath D.E."/>
            <person name="Sieber C.M.K."/>
            <person name="Emerson J.B."/>
            <person name="Anantharaman K."/>
            <person name="Thomas B.C."/>
            <person name="Malmstrom R."/>
            <person name="Stieglmeier M."/>
            <person name="Klingl A."/>
            <person name="Woyke T."/>
            <person name="Ryan C.M."/>
            <person name="Banfield J.F."/>
        </authorList>
    </citation>
    <scope>NUCLEOTIDE SEQUENCE [LARGE SCALE GENOMIC DNA]</scope>
</reference>
<dbReference type="InterPro" id="IPR003593">
    <property type="entry name" value="AAA+_ATPase"/>
</dbReference>
<evidence type="ECO:0000256" key="13">
    <source>
        <dbReference type="RuleBase" id="RU003555"/>
    </source>
</evidence>
<proteinExistence type="inferred from homology"/>
<evidence type="ECO:0000313" key="15">
    <source>
        <dbReference type="EMBL" id="PIR74455.1"/>
    </source>
</evidence>
<dbReference type="Gene3D" id="3.30.230.10">
    <property type="match status" value="1"/>
</dbReference>
<dbReference type="SUPFAM" id="SSF54211">
    <property type="entry name" value="Ribosomal protein S5 domain 2-like"/>
    <property type="match status" value="1"/>
</dbReference>
<dbReference type="NCBIfam" id="TIGR00416">
    <property type="entry name" value="sms"/>
    <property type="match status" value="1"/>
</dbReference>
<dbReference type="InterPro" id="IPR020568">
    <property type="entry name" value="Ribosomal_Su5_D2-typ_SF"/>
</dbReference>
<dbReference type="CDD" id="cd01121">
    <property type="entry name" value="RadA_SMS_N"/>
    <property type="match status" value="1"/>
</dbReference>
<dbReference type="Proteomes" id="UP000230154">
    <property type="component" value="Unassembled WGS sequence"/>
</dbReference>
<feature type="region of interest" description="Lon-protease-like" evidence="11">
    <location>
        <begin position="350"/>
        <end position="450"/>
    </location>
</feature>
<dbReference type="HAMAP" id="MF_01498">
    <property type="entry name" value="RadA_bact"/>
    <property type="match status" value="1"/>
</dbReference>
<evidence type="ECO:0000313" key="16">
    <source>
        <dbReference type="Proteomes" id="UP000230154"/>
    </source>
</evidence>
<evidence type="ECO:0000256" key="7">
    <source>
        <dbReference type="ARBA" id="ARBA00022840"/>
    </source>
</evidence>
<evidence type="ECO:0000259" key="14">
    <source>
        <dbReference type="PROSITE" id="PS50162"/>
    </source>
</evidence>
<dbReference type="SUPFAM" id="SSF52540">
    <property type="entry name" value="P-loop containing nucleoside triphosphate hydrolases"/>
    <property type="match status" value="1"/>
</dbReference>
<keyword evidence="9 11" id="KW-0238">DNA-binding</keyword>
<gene>
    <name evidence="11" type="primary">radA</name>
    <name evidence="15" type="ORF">COU35_02640</name>
</gene>
<evidence type="ECO:0000256" key="6">
    <source>
        <dbReference type="ARBA" id="ARBA00022833"/>
    </source>
</evidence>
<dbReference type="InterPro" id="IPR041166">
    <property type="entry name" value="Rubredoxin_2"/>
</dbReference>
<dbReference type="SMART" id="SM00382">
    <property type="entry name" value="AAA"/>
    <property type="match status" value="1"/>
</dbReference>
<dbReference type="GO" id="GO:0008270">
    <property type="term" value="F:zinc ion binding"/>
    <property type="evidence" value="ECO:0007669"/>
    <property type="project" value="UniProtKB-KW"/>
</dbReference>
<feature type="short sequence motif" description="RadA KNRFG motif" evidence="11">
    <location>
        <begin position="251"/>
        <end position="255"/>
    </location>
</feature>
<organism evidence="15 16">
    <name type="scientific">Candidatus Magasanikbacteria bacterium CG10_big_fil_rev_8_21_14_0_10_47_10</name>
    <dbReference type="NCBI Taxonomy" id="1974652"/>
    <lineage>
        <taxon>Bacteria</taxon>
        <taxon>Candidatus Magasanikiibacteriota</taxon>
    </lineage>
</organism>
<evidence type="ECO:0000256" key="3">
    <source>
        <dbReference type="ARBA" id="ARBA00022763"/>
    </source>
</evidence>
<dbReference type="AlphaFoldDB" id="A0A2H0TQN0"/>
<dbReference type="PANTHER" id="PTHR32472">
    <property type="entry name" value="DNA REPAIR PROTEIN RADA"/>
    <property type="match status" value="1"/>
</dbReference>
<dbReference type="GO" id="GO:0005524">
    <property type="term" value="F:ATP binding"/>
    <property type="evidence" value="ECO:0007669"/>
    <property type="project" value="UniProtKB-UniRule"/>
</dbReference>
<keyword evidence="4 13" id="KW-0863">Zinc-finger</keyword>
<comment type="domain">
    <text evidence="11">The middle region has homology to RecA with ATPase motifs including the RadA KNRFG motif, while the C-terminus is homologous to Lon protease.</text>
</comment>
<evidence type="ECO:0000256" key="5">
    <source>
        <dbReference type="ARBA" id="ARBA00022801"/>
    </source>
</evidence>
<dbReference type="FunFam" id="3.40.50.300:FF:000050">
    <property type="entry name" value="DNA repair protein RadA"/>
    <property type="match status" value="1"/>
</dbReference>
<evidence type="ECO:0000256" key="11">
    <source>
        <dbReference type="HAMAP-Rule" id="MF_01498"/>
    </source>
</evidence>
<evidence type="ECO:0000256" key="8">
    <source>
        <dbReference type="ARBA" id="ARBA00023016"/>
    </source>
</evidence>
<keyword evidence="10 11" id="KW-0234">DNA repair</keyword>
<evidence type="ECO:0000256" key="9">
    <source>
        <dbReference type="ARBA" id="ARBA00023125"/>
    </source>
</evidence>
<dbReference type="GO" id="GO:0016787">
    <property type="term" value="F:hydrolase activity"/>
    <property type="evidence" value="ECO:0007669"/>
    <property type="project" value="UniProtKB-KW"/>
</dbReference>
<accession>A0A2H0TQN0</accession>
<evidence type="ECO:0000256" key="1">
    <source>
        <dbReference type="ARBA" id="ARBA00022723"/>
    </source>
</evidence>
<keyword evidence="1 11" id="KW-0479">Metal-binding</keyword>
<dbReference type="InterPro" id="IPR027417">
    <property type="entry name" value="P-loop_NTPase"/>
</dbReference>
<keyword evidence="6 13" id="KW-0862">Zinc</keyword>
<evidence type="ECO:0000256" key="4">
    <source>
        <dbReference type="ARBA" id="ARBA00022771"/>
    </source>
</evidence>
<sequence>MSKVSIIFACTHCDAQYTKWAGRCLECGKWGSIERTQTAQNDTKSKTTGVEYLAAKTQAAVITQEANSRLITGIGELDRVLGGGIVAGSFILLGGEPGIGKSTLSLQLAGLIDSALYISGEESVHQIQTRAARLRTLGFQFKDIKIANETSVESVIATIREQKPRLVVVDSIQTIHSDEATGEPGNVTQIRACTTKLLDIAKKTNTIIVLIGHVTKDGAVAGPKTLEHLVDTVMYLEGDRYHNLRILRAVKNRFGSTDEIGMFEMDETGLKEVKNPSAALLEERGDSMPGSVVTCLVEGSRPLLVEVQALVNKTSFGYPVRKASGFDLNRLHVLIAVLQKRAGLELGQYDVHVNVVGGIRANEPAADLAVALSIASAFKDKKLGNDLAVFGEIGLGGEIRSVRHVHKRIKECEALGMKRAVTRLSQTVKQHTATIKIIDVKNIAELIAKT</sequence>
<comment type="function">
    <text evidence="13">DNA-dependent ATPase involved in processing of recombination intermediates, plays a role in repairing DNA breaks. Stimulates the branch migration of RecA-mediated strand transfer reactions, allowing the 3' invading strand to extend heteroduplex DNA faster. Binds ssDNA in the presence of ADP but not other nucleotides, has ATPase activity that is stimulated by ssDNA and various branched DNA structures, but inhibited by SSB. Does not have RecA's homology-searching function.</text>
</comment>
<dbReference type="GO" id="GO:0005829">
    <property type="term" value="C:cytosol"/>
    <property type="evidence" value="ECO:0007669"/>
    <property type="project" value="TreeGrafter"/>
</dbReference>
<dbReference type="GO" id="GO:0003684">
    <property type="term" value="F:damaged DNA binding"/>
    <property type="evidence" value="ECO:0007669"/>
    <property type="project" value="InterPro"/>
</dbReference>